<keyword evidence="2" id="KW-0413">Isomerase</keyword>
<proteinExistence type="predicted"/>
<gene>
    <name evidence="2" type="ORF">CFBP5477_015025</name>
</gene>
<dbReference type="AlphaFoldDB" id="A0AAF0HAN5"/>
<evidence type="ECO:0000313" key="2">
    <source>
        <dbReference type="EMBL" id="WHA42593.1"/>
    </source>
</evidence>
<dbReference type="PANTHER" id="PTHR28004:SF2">
    <property type="entry name" value="D-SERINE DEHYDRATASE"/>
    <property type="match status" value="1"/>
</dbReference>
<dbReference type="GO" id="GO:0036088">
    <property type="term" value="P:D-serine catabolic process"/>
    <property type="evidence" value="ECO:0007669"/>
    <property type="project" value="TreeGrafter"/>
</dbReference>
<dbReference type="SUPFAM" id="SSF51419">
    <property type="entry name" value="PLP-binding barrel"/>
    <property type="match status" value="1"/>
</dbReference>
<dbReference type="EMBL" id="CP124734">
    <property type="protein sequence ID" value="WHA42593.1"/>
    <property type="molecule type" value="Genomic_DNA"/>
</dbReference>
<protein>
    <submittedName>
        <fullName evidence="2">Alanine racemase</fullName>
        <ecNumber evidence="2">5.1.1.1</ecNumber>
    </submittedName>
</protein>
<dbReference type="GO" id="GO:0008721">
    <property type="term" value="F:D-serine ammonia-lyase activity"/>
    <property type="evidence" value="ECO:0007669"/>
    <property type="project" value="TreeGrafter"/>
</dbReference>
<dbReference type="PANTHER" id="PTHR28004">
    <property type="entry name" value="ZGC:162816-RELATED"/>
    <property type="match status" value="1"/>
</dbReference>
<evidence type="ECO:0000313" key="3">
    <source>
        <dbReference type="Proteomes" id="UP000298664"/>
    </source>
</evidence>
<dbReference type="InterPro" id="IPR001608">
    <property type="entry name" value="Ala_racemase_N"/>
</dbReference>
<feature type="domain" description="Alanine racemase N-terminal" evidence="1">
    <location>
        <begin position="30"/>
        <end position="258"/>
    </location>
</feature>
<dbReference type="Proteomes" id="UP000298664">
    <property type="component" value="Chromosome Linear"/>
</dbReference>
<dbReference type="EC" id="5.1.1.1" evidence="2"/>
<dbReference type="Gene3D" id="3.20.20.10">
    <property type="entry name" value="Alanine racemase"/>
    <property type="match status" value="1"/>
</dbReference>
<dbReference type="RefSeq" id="WP_234882998.1">
    <property type="nucleotide sequence ID" value="NZ_CP124734.1"/>
</dbReference>
<dbReference type="Pfam" id="PF01168">
    <property type="entry name" value="Ala_racemase_N"/>
    <property type="match status" value="1"/>
</dbReference>
<reference evidence="2" key="1">
    <citation type="submission" date="2023-05" db="EMBL/GenBank/DDBJ databases">
        <title>Complete genome sequence of Agrobacterium larrymoorei CFBP5477.</title>
        <authorList>
            <person name="Yen H.-C."/>
            <person name="Chou L."/>
            <person name="Lin Y.-C."/>
            <person name="Lai E.-M."/>
            <person name="Kuo C.-H."/>
        </authorList>
    </citation>
    <scope>NUCLEOTIDE SEQUENCE</scope>
    <source>
        <strain evidence="2">CFBP5477</strain>
    </source>
</reference>
<accession>A0AAF0HAN5</accession>
<dbReference type="GO" id="GO:0008784">
    <property type="term" value="F:alanine racemase activity"/>
    <property type="evidence" value="ECO:0007669"/>
    <property type="project" value="UniProtKB-EC"/>
</dbReference>
<dbReference type="InterPro" id="IPR029066">
    <property type="entry name" value="PLP-binding_barrel"/>
</dbReference>
<sequence>MTDAVTDKDYFERASIALREAGLHHPVVFIDLDRLDANIDVIRQRLAKGPPIRVVDKSLPSIPLLRHIMTRCQTSRTMSFHLPMTLEVLSAFPDAEVLFGKPLPVATLSSCLRTASPDVFQDLLRRSIFLIDTFDRLEQYAAFASQSHAPLRVAFEVDVGMHRGGFDTVQALASAVARAEAAPEMIIEGVMAYDAHIPQIPKFAGGAMEKARVDARLAGFVNALPSSARQIINTGGSKTAFGHTPKGRANEVSIGSAFVKPMDFDIAPLSQLQAATFIATPILKVCKMRLPGPPMLTNIMQMLGLFPRQGCFLYGGKWMAHPVHPAKLKENRIWGTSSNQQMMAMPRNCTAKADDFAFFRPTQSEAVLQSLDGIYVMSEFKIQQRWETVPLSRDCRDECTANWLPQ</sequence>
<dbReference type="InterPro" id="IPR051466">
    <property type="entry name" value="D-amino_acid_metab_enzyme"/>
</dbReference>
<name>A0AAF0HAN5_9HYPH</name>
<organism evidence="2 3">
    <name type="scientific">Agrobacterium larrymoorei</name>
    <dbReference type="NCBI Taxonomy" id="160699"/>
    <lineage>
        <taxon>Bacteria</taxon>
        <taxon>Pseudomonadati</taxon>
        <taxon>Pseudomonadota</taxon>
        <taxon>Alphaproteobacteria</taxon>
        <taxon>Hyphomicrobiales</taxon>
        <taxon>Rhizobiaceae</taxon>
        <taxon>Rhizobium/Agrobacterium group</taxon>
        <taxon>Agrobacterium</taxon>
    </lineage>
</organism>
<evidence type="ECO:0000259" key="1">
    <source>
        <dbReference type="Pfam" id="PF01168"/>
    </source>
</evidence>